<accession>A0ABY5HM75</accession>
<evidence type="ECO:0000256" key="1">
    <source>
        <dbReference type="ARBA" id="ARBA00022714"/>
    </source>
</evidence>
<comment type="similarity">
    <text evidence="6">Belongs to the bacterial ring-hydroxylating dioxygenase ferredoxin component family.</text>
</comment>
<evidence type="ECO:0000256" key="4">
    <source>
        <dbReference type="ARBA" id="ARBA00023014"/>
    </source>
</evidence>
<dbReference type="PANTHER" id="PTHR21496:SF0">
    <property type="entry name" value="RIESKE DOMAIN-CONTAINING PROTEIN"/>
    <property type="match status" value="1"/>
</dbReference>
<proteinExistence type="inferred from homology"/>
<dbReference type="Gene3D" id="2.102.10.10">
    <property type="entry name" value="Rieske [2Fe-2S] iron-sulphur domain"/>
    <property type="match status" value="1"/>
</dbReference>
<evidence type="ECO:0000256" key="6">
    <source>
        <dbReference type="ARBA" id="ARBA00038001"/>
    </source>
</evidence>
<keyword evidence="2" id="KW-0479">Metal-binding</keyword>
<dbReference type="InterPro" id="IPR036922">
    <property type="entry name" value="Rieske_2Fe-2S_sf"/>
</dbReference>
<dbReference type="Pfam" id="PF00355">
    <property type="entry name" value="Rieske"/>
    <property type="match status" value="1"/>
</dbReference>
<name>A0ABY5HM75_9GAMM</name>
<dbReference type="PANTHER" id="PTHR21496">
    <property type="entry name" value="FERREDOXIN-RELATED"/>
    <property type="match status" value="1"/>
</dbReference>
<gene>
    <name evidence="8" type="ORF">KDW95_01460</name>
</gene>
<comment type="cofactor">
    <cofactor evidence="5">
        <name>[2Fe-2S] cluster</name>
        <dbReference type="ChEBI" id="CHEBI:190135"/>
    </cofactor>
</comment>
<organism evidence="8 9">
    <name type="scientific">Marinobacterium rhizophilum</name>
    <dbReference type="NCBI Taxonomy" id="420402"/>
    <lineage>
        <taxon>Bacteria</taxon>
        <taxon>Pseudomonadati</taxon>
        <taxon>Pseudomonadota</taxon>
        <taxon>Gammaproteobacteria</taxon>
        <taxon>Oceanospirillales</taxon>
        <taxon>Oceanospirillaceae</taxon>
        <taxon>Marinobacterium</taxon>
    </lineage>
</organism>
<evidence type="ECO:0000313" key="9">
    <source>
        <dbReference type="Proteomes" id="UP001058461"/>
    </source>
</evidence>
<evidence type="ECO:0000313" key="8">
    <source>
        <dbReference type="EMBL" id="UTW12379.1"/>
    </source>
</evidence>
<keyword evidence="1" id="KW-0001">2Fe-2S</keyword>
<evidence type="ECO:0000256" key="2">
    <source>
        <dbReference type="ARBA" id="ARBA00022723"/>
    </source>
</evidence>
<sequence>MSHPLEVPAEKIPAPGQRTLLRWNDRNLLLFNVAGQLHAIDDSCPHQGASLFGGRLEGHTLQCSAHGLRFDLATGYLLNSTRVCVTRFPVETLEGRVFIIVAKEPKE</sequence>
<feature type="domain" description="Rieske" evidence="7">
    <location>
        <begin position="4"/>
        <end position="99"/>
    </location>
</feature>
<dbReference type="EMBL" id="CP073347">
    <property type="protein sequence ID" value="UTW12379.1"/>
    <property type="molecule type" value="Genomic_DNA"/>
</dbReference>
<evidence type="ECO:0000256" key="3">
    <source>
        <dbReference type="ARBA" id="ARBA00023004"/>
    </source>
</evidence>
<keyword evidence="4" id="KW-0411">Iron-sulfur</keyword>
<evidence type="ECO:0000259" key="7">
    <source>
        <dbReference type="PROSITE" id="PS51296"/>
    </source>
</evidence>
<dbReference type="CDD" id="cd03467">
    <property type="entry name" value="Rieske"/>
    <property type="match status" value="1"/>
</dbReference>
<dbReference type="RefSeq" id="WP_255854450.1">
    <property type="nucleotide sequence ID" value="NZ_CP073347.1"/>
</dbReference>
<dbReference type="PROSITE" id="PS51296">
    <property type="entry name" value="RIESKE"/>
    <property type="match status" value="1"/>
</dbReference>
<reference evidence="8" key="1">
    <citation type="submission" date="2021-04" db="EMBL/GenBank/DDBJ databases">
        <title>Oceanospirillales bacteria with DddD are important DMSP degraders in coastal seawater.</title>
        <authorList>
            <person name="Liu J."/>
        </authorList>
    </citation>
    <scope>NUCLEOTIDE SEQUENCE</scope>
    <source>
        <strain evidence="8">D13-1</strain>
    </source>
</reference>
<dbReference type="SUPFAM" id="SSF50022">
    <property type="entry name" value="ISP domain"/>
    <property type="match status" value="1"/>
</dbReference>
<protein>
    <submittedName>
        <fullName evidence="8">Rieske (2Fe-2S) protein</fullName>
    </submittedName>
</protein>
<keyword evidence="9" id="KW-1185">Reference proteome</keyword>
<keyword evidence="3" id="KW-0408">Iron</keyword>
<dbReference type="InterPro" id="IPR017941">
    <property type="entry name" value="Rieske_2Fe-2S"/>
</dbReference>
<evidence type="ECO:0000256" key="5">
    <source>
        <dbReference type="ARBA" id="ARBA00034078"/>
    </source>
</evidence>
<dbReference type="Proteomes" id="UP001058461">
    <property type="component" value="Chromosome"/>
</dbReference>